<evidence type="ECO:0000313" key="2">
    <source>
        <dbReference type="Proteomes" id="UP000015104"/>
    </source>
</evidence>
<sequence length="46" mass="5298">MDSVNSVPEEEIWQDLEFVLCANDLGLVMNETLPVTLKYPDQWLSD</sequence>
<evidence type="ECO:0000313" key="1">
    <source>
        <dbReference type="EnsemblMetazoa" id="tetur17g00220.1"/>
    </source>
</evidence>
<organism evidence="1 2">
    <name type="scientific">Tetranychus urticae</name>
    <name type="common">Two-spotted spider mite</name>
    <dbReference type="NCBI Taxonomy" id="32264"/>
    <lineage>
        <taxon>Eukaryota</taxon>
        <taxon>Metazoa</taxon>
        <taxon>Ecdysozoa</taxon>
        <taxon>Arthropoda</taxon>
        <taxon>Chelicerata</taxon>
        <taxon>Arachnida</taxon>
        <taxon>Acari</taxon>
        <taxon>Acariformes</taxon>
        <taxon>Trombidiformes</taxon>
        <taxon>Prostigmata</taxon>
        <taxon>Eleutherengona</taxon>
        <taxon>Raphignathae</taxon>
        <taxon>Tetranychoidea</taxon>
        <taxon>Tetranychidae</taxon>
        <taxon>Tetranychus</taxon>
    </lineage>
</organism>
<dbReference type="AlphaFoldDB" id="T1KPF3"/>
<keyword evidence="2" id="KW-1185">Reference proteome</keyword>
<dbReference type="EnsemblMetazoa" id="tetur17g00220.1">
    <property type="protein sequence ID" value="tetur17g00220.1"/>
    <property type="gene ID" value="tetur17g00220"/>
</dbReference>
<dbReference type="Proteomes" id="UP000015104">
    <property type="component" value="Unassembled WGS sequence"/>
</dbReference>
<proteinExistence type="predicted"/>
<dbReference type="EMBL" id="CAEY01000319">
    <property type="status" value="NOT_ANNOTATED_CDS"/>
    <property type="molecule type" value="Genomic_DNA"/>
</dbReference>
<reference evidence="2" key="1">
    <citation type="submission" date="2011-08" db="EMBL/GenBank/DDBJ databases">
        <authorList>
            <person name="Rombauts S."/>
        </authorList>
    </citation>
    <scope>NUCLEOTIDE SEQUENCE</scope>
    <source>
        <strain evidence="2">London</strain>
    </source>
</reference>
<accession>T1KPF3</accession>
<protein>
    <submittedName>
        <fullName evidence="1">Uncharacterized protein</fullName>
    </submittedName>
</protein>
<dbReference type="HOGENOM" id="CLU_3191950_0_0_1"/>
<reference evidence="1" key="2">
    <citation type="submission" date="2015-06" db="UniProtKB">
        <authorList>
            <consortium name="EnsemblMetazoa"/>
        </authorList>
    </citation>
    <scope>IDENTIFICATION</scope>
</reference>
<name>T1KPF3_TETUR</name>